<evidence type="ECO:0000256" key="3">
    <source>
        <dbReference type="ARBA" id="ARBA00022618"/>
    </source>
</evidence>
<keyword evidence="3 6" id="KW-0132">Cell division</keyword>
<evidence type="ECO:0000256" key="4">
    <source>
        <dbReference type="ARBA" id="ARBA00023306"/>
    </source>
</evidence>
<organism evidence="7 8">
    <name type="scientific">Limnobacter thiooxidans</name>
    <dbReference type="NCBI Taxonomy" id="131080"/>
    <lineage>
        <taxon>Bacteria</taxon>
        <taxon>Pseudomonadati</taxon>
        <taxon>Pseudomonadota</taxon>
        <taxon>Betaproteobacteria</taxon>
        <taxon>Burkholderiales</taxon>
        <taxon>Burkholderiaceae</taxon>
        <taxon>Limnobacter</taxon>
    </lineage>
</organism>
<comment type="similarity">
    <text evidence="1 6">Belongs to the MinE family.</text>
</comment>
<dbReference type="RefSeq" id="WP_130556883.1">
    <property type="nucleotide sequence ID" value="NZ_AP028947.1"/>
</dbReference>
<reference evidence="7 8" key="1">
    <citation type="submission" date="2023-10" db="EMBL/GenBank/DDBJ databases">
        <title>Complete Genome Sequence of Limnobacter thiooxidans CS-K2T, Isolated from freshwater lake sediments in Bavaria, Germany.</title>
        <authorList>
            <person name="Naruki M."/>
            <person name="Watanabe A."/>
            <person name="Warashina T."/>
            <person name="Morita T."/>
            <person name="Arakawa K."/>
        </authorList>
    </citation>
    <scope>NUCLEOTIDE SEQUENCE [LARGE SCALE GENOMIC DNA]</scope>
    <source>
        <strain evidence="7 8">CS-K2</strain>
    </source>
</reference>
<dbReference type="EMBL" id="AP028947">
    <property type="protein sequence ID" value="BET25578.1"/>
    <property type="molecule type" value="Genomic_DNA"/>
</dbReference>
<dbReference type="HAMAP" id="MF_00262">
    <property type="entry name" value="MinE"/>
    <property type="match status" value="1"/>
</dbReference>
<evidence type="ECO:0000256" key="6">
    <source>
        <dbReference type="HAMAP-Rule" id="MF_00262"/>
    </source>
</evidence>
<keyword evidence="4 6" id="KW-0131">Cell cycle</keyword>
<protein>
    <recommendedName>
        <fullName evidence="2 6">Cell division topological specificity factor</fullName>
    </recommendedName>
</protein>
<dbReference type="KEGG" id="lto:RGQ30_10790"/>
<evidence type="ECO:0000256" key="5">
    <source>
        <dbReference type="ARBA" id="ARBA00025265"/>
    </source>
</evidence>
<dbReference type="NCBIfam" id="NF001422">
    <property type="entry name" value="PRK00296.1"/>
    <property type="match status" value="1"/>
</dbReference>
<name>A0AA86IYD5_9BURK</name>
<dbReference type="SUPFAM" id="SSF55229">
    <property type="entry name" value="Cell division protein MinE topological specificity domain"/>
    <property type="match status" value="1"/>
</dbReference>
<evidence type="ECO:0000256" key="2">
    <source>
        <dbReference type="ARBA" id="ARBA00020112"/>
    </source>
</evidence>
<evidence type="ECO:0000256" key="1">
    <source>
        <dbReference type="ARBA" id="ARBA00008168"/>
    </source>
</evidence>
<accession>A0AA86IYD5</accession>
<dbReference type="GO" id="GO:0051301">
    <property type="term" value="P:cell division"/>
    <property type="evidence" value="ECO:0007669"/>
    <property type="project" value="UniProtKB-KW"/>
</dbReference>
<dbReference type="NCBIfam" id="TIGR01215">
    <property type="entry name" value="minE"/>
    <property type="match status" value="1"/>
</dbReference>
<dbReference type="Pfam" id="PF03776">
    <property type="entry name" value="MinE"/>
    <property type="match status" value="1"/>
</dbReference>
<sequence>MSLLSMLFGEKKKSANVAKERLSLIIARERIDQDGPDFLPQMRDELMQVIAKYVKIDQEDIKFNLQKQGNMEMLEVNIVLPDQK</sequence>
<dbReference type="Proteomes" id="UP001329151">
    <property type="component" value="Chromosome"/>
</dbReference>
<proteinExistence type="inferred from homology"/>
<dbReference type="GO" id="GO:0032955">
    <property type="term" value="P:regulation of division septum assembly"/>
    <property type="evidence" value="ECO:0007669"/>
    <property type="project" value="InterPro"/>
</dbReference>
<dbReference type="AlphaFoldDB" id="A0AA86IYD5"/>
<dbReference type="InterPro" id="IPR036707">
    <property type="entry name" value="MinE_sf"/>
</dbReference>
<comment type="function">
    <text evidence="5 6">Prevents the cell division inhibition by proteins MinC and MinD at internal division sites while permitting inhibition at polar sites. This ensures cell division at the proper site by restricting the formation of a division septum at the midpoint of the long axis of the cell.</text>
</comment>
<keyword evidence="8" id="KW-1185">Reference proteome</keyword>
<evidence type="ECO:0000313" key="8">
    <source>
        <dbReference type="Proteomes" id="UP001329151"/>
    </source>
</evidence>
<evidence type="ECO:0000313" key="7">
    <source>
        <dbReference type="EMBL" id="BET25578.1"/>
    </source>
</evidence>
<dbReference type="InterPro" id="IPR005527">
    <property type="entry name" value="MinE"/>
</dbReference>
<dbReference type="NCBIfam" id="NF010595">
    <property type="entry name" value="PRK13989.1"/>
    <property type="match status" value="1"/>
</dbReference>
<gene>
    <name evidence="6 7" type="primary">minE</name>
    <name evidence="7" type="ORF">RGQ30_10790</name>
</gene>
<dbReference type="Gene3D" id="3.30.1070.10">
    <property type="entry name" value="Cell division topological specificity factor MinE"/>
    <property type="match status" value="1"/>
</dbReference>
<dbReference type="FunFam" id="3.30.1070.10:FF:000001">
    <property type="entry name" value="Cell division topological specificity factor"/>
    <property type="match status" value="1"/>
</dbReference>
<dbReference type="GO" id="GO:0042802">
    <property type="term" value="F:identical protein binding"/>
    <property type="evidence" value="ECO:0007669"/>
    <property type="project" value="UniProtKB-ARBA"/>
</dbReference>